<evidence type="ECO:0000313" key="1">
    <source>
        <dbReference type="EMBL" id="KIP03221.1"/>
    </source>
</evidence>
<accession>A0A0C3RSA9</accession>
<dbReference type="Proteomes" id="UP000053257">
    <property type="component" value="Unassembled WGS sequence"/>
</dbReference>
<keyword evidence="2" id="KW-1185">Reference proteome</keyword>
<name>A0A0C3RSA9_PHLG1</name>
<sequence>MSGNHAAAVCDGLCSPECEGEDVGTILRHLALGRLSGWKKRSDLKDADAETAPDMARIASFSSDTYADFLATNEAFFALLSGLIQKRPWTVHEALDAHVYLVWFKYATQPRPLMNGQSTDASSSTTQGADIKWNYVLDNISVAFQQYAKRLDPTLPAEARSFVQFIGSKSDAWANGKLEEPAPGDLSRLISHLSDVLVHVTVASESTDCDTRGELHEFCSKQCCEIPPNFNTDAIFRLFREQPGLSSAELVHPLLPVLCILAELVKVSQSAVTELTGPEAARTGMASVFGCLCRLWTRQFLLPQDYRYGTWSGSGVGPGRWVTKDKRTYAMRLATCLFLARIAQAATRLRASDEGWERMDALVQCLTATPALQAWTWEVISASLVFQDYFNEQFRRAINAEVRLTKEQQKDKEVHRVYAEVLGHVQYLVRSLEARQNKPRLDDLQVIPVEQLVLIFEDVPVDVPSLVLGSVLSVSVTSREWNAAITILASCNASNAAHFRRVLTHFVQQLLAGSVPGHDRRVARLLRREASSIDFSREARLFMPHPTDRFLMLLVSAAERNPRVATAIRDDLDTKWAVMELISKVQEGAFDVAEAPETSTTWG</sequence>
<organism evidence="1 2">
    <name type="scientific">Phlebiopsis gigantea (strain 11061_1 CR5-6)</name>
    <name type="common">White-rot fungus</name>
    <name type="synonym">Peniophora gigantea</name>
    <dbReference type="NCBI Taxonomy" id="745531"/>
    <lineage>
        <taxon>Eukaryota</taxon>
        <taxon>Fungi</taxon>
        <taxon>Dikarya</taxon>
        <taxon>Basidiomycota</taxon>
        <taxon>Agaricomycotina</taxon>
        <taxon>Agaricomycetes</taxon>
        <taxon>Polyporales</taxon>
        <taxon>Phanerochaetaceae</taxon>
        <taxon>Phlebiopsis</taxon>
    </lineage>
</organism>
<dbReference type="HOGENOM" id="CLU_452761_0_0_1"/>
<protein>
    <submittedName>
        <fullName evidence="1">Uncharacterized protein</fullName>
    </submittedName>
</protein>
<proteinExistence type="predicted"/>
<dbReference type="AlphaFoldDB" id="A0A0C3RSA9"/>
<gene>
    <name evidence="1" type="ORF">PHLGIDRAFT_130281</name>
</gene>
<reference evidence="1 2" key="1">
    <citation type="journal article" date="2014" name="PLoS Genet.">
        <title>Analysis of the Phlebiopsis gigantea genome, transcriptome and secretome provides insight into its pioneer colonization strategies of wood.</title>
        <authorList>
            <person name="Hori C."/>
            <person name="Ishida T."/>
            <person name="Igarashi K."/>
            <person name="Samejima M."/>
            <person name="Suzuki H."/>
            <person name="Master E."/>
            <person name="Ferreira P."/>
            <person name="Ruiz-Duenas F.J."/>
            <person name="Held B."/>
            <person name="Canessa P."/>
            <person name="Larrondo L.F."/>
            <person name="Schmoll M."/>
            <person name="Druzhinina I.S."/>
            <person name="Kubicek C.P."/>
            <person name="Gaskell J.A."/>
            <person name="Kersten P."/>
            <person name="St John F."/>
            <person name="Glasner J."/>
            <person name="Sabat G."/>
            <person name="Splinter BonDurant S."/>
            <person name="Syed K."/>
            <person name="Yadav J."/>
            <person name="Mgbeahuruike A.C."/>
            <person name="Kovalchuk A."/>
            <person name="Asiegbu F.O."/>
            <person name="Lackner G."/>
            <person name="Hoffmeister D."/>
            <person name="Rencoret J."/>
            <person name="Gutierrez A."/>
            <person name="Sun H."/>
            <person name="Lindquist E."/>
            <person name="Barry K."/>
            <person name="Riley R."/>
            <person name="Grigoriev I.V."/>
            <person name="Henrissat B."/>
            <person name="Kues U."/>
            <person name="Berka R.M."/>
            <person name="Martinez A.T."/>
            <person name="Covert S.F."/>
            <person name="Blanchette R.A."/>
            <person name="Cullen D."/>
        </authorList>
    </citation>
    <scope>NUCLEOTIDE SEQUENCE [LARGE SCALE GENOMIC DNA]</scope>
    <source>
        <strain evidence="1 2">11061_1 CR5-6</strain>
    </source>
</reference>
<dbReference type="EMBL" id="KN840627">
    <property type="protein sequence ID" value="KIP03221.1"/>
    <property type="molecule type" value="Genomic_DNA"/>
</dbReference>
<dbReference type="OrthoDB" id="2800703at2759"/>
<evidence type="ECO:0000313" key="2">
    <source>
        <dbReference type="Proteomes" id="UP000053257"/>
    </source>
</evidence>